<name>E5R164_ARTGP</name>
<dbReference type="AlphaFoldDB" id="E5R164"/>
<dbReference type="PANTHER" id="PTHR43130">
    <property type="entry name" value="ARAC-FAMILY TRANSCRIPTIONAL REGULATOR"/>
    <property type="match status" value="1"/>
</dbReference>
<dbReference type="Proteomes" id="UP000002669">
    <property type="component" value="Unassembled WGS sequence"/>
</dbReference>
<dbReference type="InterPro" id="IPR029062">
    <property type="entry name" value="Class_I_gatase-like"/>
</dbReference>
<protein>
    <recommendedName>
        <fullName evidence="1">DJ-1/PfpI domain-containing protein</fullName>
    </recommendedName>
</protein>
<dbReference type="eggNOG" id="ENOG502SNXF">
    <property type="taxonomic scope" value="Eukaryota"/>
</dbReference>
<dbReference type="Pfam" id="PF01965">
    <property type="entry name" value="DJ-1_PfpI"/>
    <property type="match status" value="1"/>
</dbReference>
<evidence type="ECO:0000313" key="3">
    <source>
        <dbReference type="Proteomes" id="UP000002669"/>
    </source>
</evidence>
<dbReference type="RefSeq" id="XP_003177405.1">
    <property type="nucleotide sequence ID" value="XM_003177357.1"/>
</dbReference>
<sequence>MASNDSKPLRIGVLLTYSVQLLDLAAVDLFGMMSKDYITEIDVLPPNIASLGLPCTANIGIRLTASIHDASVSADNLDILVIPGPDPKFVPDESVCAFVKAHHDAGNDILAICTGSYIAGYAGILDGKSVTGPRGLISDLEVKFPKVKKWDSTRRVSKDGNVWTSGGVTNGNDLVSAYLREHYPLPLVNAILSIADVGERQIEYESK</sequence>
<evidence type="ECO:0000313" key="2">
    <source>
        <dbReference type="EMBL" id="EFQ98453.1"/>
    </source>
</evidence>
<evidence type="ECO:0000259" key="1">
    <source>
        <dbReference type="Pfam" id="PF01965"/>
    </source>
</evidence>
<dbReference type="STRING" id="535722.E5R164"/>
<organism evidence="3">
    <name type="scientific">Arthroderma gypseum (strain ATCC MYA-4604 / CBS 118893)</name>
    <name type="common">Microsporum gypseum</name>
    <dbReference type="NCBI Taxonomy" id="535722"/>
    <lineage>
        <taxon>Eukaryota</taxon>
        <taxon>Fungi</taxon>
        <taxon>Dikarya</taxon>
        <taxon>Ascomycota</taxon>
        <taxon>Pezizomycotina</taxon>
        <taxon>Eurotiomycetes</taxon>
        <taxon>Eurotiomycetidae</taxon>
        <taxon>Onygenales</taxon>
        <taxon>Arthrodermataceae</taxon>
        <taxon>Nannizzia</taxon>
    </lineage>
</organism>
<dbReference type="EMBL" id="DS989822">
    <property type="protein sequence ID" value="EFQ98453.1"/>
    <property type="molecule type" value="Genomic_DNA"/>
</dbReference>
<dbReference type="SUPFAM" id="SSF52317">
    <property type="entry name" value="Class I glutamine amidotransferase-like"/>
    <property type="match status" value="1"/>
</dbReference>
<gene>
    <name evidence="2" type="ORF">MGYG_01481</name>
</gene>
<feature type="domain" description="DJ-1/PfpI" evidence="1">
    <location>
        <begin position="52"/>
        <end position="180"/>
    </location>
</feature>
<dbReference type="InParanoid" id="E5R164"/>
<keyword evidence="3" id="KW-1185">Reference proteome</keyword>
<dbReference type="VEuPathDB" id="FungiDB:MGYG_01481"/>
<dbReference type="GeneID" id="10032735"/>
<accession>E5R164</accession>
<proteinExistence type="predicted"/>
<dbReference type="InterPro" id="IPR002818">
    <property type="entry name" value="DJ-1/PfpI"/>
</dbReference>
<dbReference type="InterPro" id="IPR052158">
    <property type="entry name" value="INH-QAR"/>
</dbReference>
<dbReference type="OMA" id="YRWIQDG"/>
<reference evidence="3" key="1">
    <citation type="journal article" date="2012" name="MBio">
        <title>Comparative genome analysis of Trichophyton rubrum and related dermatophytes reveals candidate genes involved in infection.</title>
        <authorList>
            <person name="Martinez D.A."/>
            <person name="Oliver B.G."/>
            <person name="Graeser Y."/>
            <person name="Goldberg J.M."/>
            <person name="Li W."/>
            <person name="Martinez-Rossi N.M."/>
            <person name="Monod M."/>
            <person name="Shelest E."/>
            <person name="Barton R.C."/>
            <person name="Birch E."/>
            <person name="Brakhage A.A."/>
            <person name="Chen Z."/>
            <person name="Gurr S.J."/>
            <person name="Heiman D."/>
            <person name="Heitman J."/>
            <person name="Kosti I."/>
            <person name="Rossi A."/>
            <person name="Saif S."/>
            <person name="Samalova M."/>
            <person name="Saunders C.W."/>
            <person name="Shea T."/>
            <person name="Summerbell R.C."/>
            <person name="Xu J."/>
            <person name="Young S."/>
            <person name="Zeng Q."/>
            <person name="Birren B.W."/>
            <person name="Cuomo C.A."/>
            <person name="White T.C."/>
        </authorList>
    </citation>
    <scope>NUCLEOTIDE SEQUENCE [LARGE SCALE GENOMIC DNA]</scope>
    <source>
        <strain evidence="3">ATCC MYA-4604 / CBS 118893</strain>
    </source>
</reference>
<dbReference type="Gene3D" id="3.40.50.880">
    <property type="match status" value="1"/>
</dbReference>
<dbReference type="PANTHER" id="PTHR43130:SF7">
    <property type="entry name" value="DJ-1_PFPI DOMAIN-CONTAINING PROTEIN"/>
    <property type="match status" value="1"/>
</dbReference>
<dbReference type="HOGENOM" id="CLU_000445_44_8_1"/>
<dbReference type="OrthoDB" id="543156at2759"/>